<keyword evidence="7" id="KW-0472">Membrane</keyword>
<dbReference type="PRINTS" id="PR00125">
    <property type="entry name" value="ATPASEDELTA"/>
</dbReference>
<dbReference type="Pfam" id="PF00213">
    <property type="entry name" value="OSCP"/>
    <property type="match status" value="1"/>
</dbReference>
<name>A0A8H3FRW8_9LECA</name>
<evidence type="ECO:0000256" key="7">
    <source>
        <dbReference type="ARBA" id="ARBA00023136"/>
    </source>
</evidence>
<protein>
    <recommendedName>
        <fullName evidence="3">ATP synthase subunit 5, mitochondrial</fullName>
    </recommendedName>
</protein>
<dbReference type="PANTHER" id="PTHR11910">
    <property type="entry name" value="ATP SYNTHASE DELTA CHAIN"/>
    <property type="match status" value="1"/>
</dbReference>
<evidence type="ECO:0000256" key="6">
    <source>
        <dbReference type="ARBA" id="ARBA00023065"/>
    </source>
</evidence>
<comment type="caution">
    <text evidence="9">The sequence shown here is derived from an EMBL/GenBank/DDBJ whole genome shotgun (WGS) entry which is preliminary data.</text>
</comment>
<evidence type="ECO:0000256" key="2">
    <source>
        <dbReference type="ARBA" id="ARBA00007046"/>
    </source>
</evidence>
<dbReference type="InterPro" id="IPR000711">
    <property type="entry name" value="ATPase_OSCP/dsu"/>
</dbReference>
<keyword evidence="5" id="KW-0375">Hydrogen ion transport</keyword>
<evidence type="ECO:0000256" key="3">
    <source>
        <dbReference type="ARBA" id="ARBA00014723"/>
    </source>
</evidence>
<keyword evidence="10" id="KW-1185">Reference proteome</keyword>
<keyword evidence="8" id="KW-0066">ATP synthesis</keyword>
<dbReference type="SUPFAM" id="SSF47928">
    <property type="entry name" value="N-terminal domain of the delta subunit of the F1F0-ATP synthase"/>
    <property type="match status" value="1"/>
</dbReference>
<dbReference type="OrthoDB" id="1262810at2759"/>
<evidence type="ECO:0000256" key="8">
    <source>
        <dbReference type="ARBA" id="ARBA00023310"/>
    </source>
</evidence>
<dbReference type="GO" id="GO:0016020">
    <property type="term" value="C:membrane"/>
    <property type="evidence" value="ECO:0007669"/>
    <property type="project" value="UniProtKB-SubCell"/>
</dbReference>
<evidence type="ECO:0000313" key="9">
    <source>
        <dbReference type="EMBL" id="CAF9929718.1"/>
    </source>
</evidence>
<evidence type="ECO:0000313" key="10">
    <source>
        <dbReference type="Proteomes" id="UP000664169"/>
    </source>
</evidence>
<comment type="similarity">
    <text evidence="2">Belongs to the ATPase delta chain family.</text>
</comment>
<accession>A0A8H3FRW8</accession>
<sequence>MLSRSFLAGAARASSRRAAPVLGFRSYATPATNNTSDNKPPIPLYGVDGTYASATYTAASKLSALDPTAKALSSLLEVLKRDTKLPSLIAAPSLTTEDKQAIVSELQKHTGGEGKTGVVKNLLLTMAEHNRLGLLEGVCMKFAELMSAGRGELEMIVTSAQKLDDKTVKRIETAVSKSEYSQGKKLKVVSKVNPDILGGLVVEIGDRTIDLSVSGKVSKMNKLLTDAL</sequence>
<gene>
    <name evidence="9" type="ORF">GOMPHAMPRED_005461</name>
</gene>
<proteinExistence type="inferred from homology"/>
<keyword evidence="4" id="KW-0813">Transport</keyword>
<evidence type="ECO:0000256" key="4">
    <source>
        <dbReference type="ARBA" id="ARBA00022448"/>
    </source>
</evidence>
<dbReference type="PROSITE" id="PS00389">
    <property type="entry name" value="ATPASE_DELTA"/>
    <property type="match status" value="1"/>
</dbReference>
<comment type="subcellular location">
    <subcellularLocation>
        <location evidence="1">Membrane</location>
    </subcellularLocation>
</comment>
<dbReference type="Gene3D" id="1.10.520.20">
    <property type="entry name" value="N-terminal domain of the delta subunit of the F1F0-ATP synthase"/>
    <property type="match status" value="1"/>
</dbReference>
<dbReference type="NCBIfam" id="TIGR01145">
    <property type="entry name" value="ATP_synt_delta"/>
    <property type="match status" value="1"/>
</dbReference>
<dbReference type="Proteomes" id="UP000664169">
    <property type="component" value="Unassembled WGS sequence"/>
</dbReference>
<dbReference type="InterPro" id="IPR026015">
    <property type="entry name" value="ATP_synth_OSCP/delta_N_sf"/>
</dbReference>
<organism evidence="9 10">
    <name type="scientific">Gomphillus americanus</name>
    <dbReference type="NCBI Taxonomy" id="1940652"/>
    <lineage>
        <taxon>Eukaryota</taxon>
        <taxon>Fungi</taxon>
        <taxon>Dikarya</taxon>
        <taxon>Ascomycota</taxon>
        <taxon>Pezizomycotina</taxon>
        <taxon>Lecanoromycetes</taxon>
        <taxon>OSLEUM clade</taxon>
        <taxon>Ostropomycetidae</taxon>
        <taxon>Ostropales</taxon>
        <taxon>Graphidaceae</taxon>
        <taxon>Gomphilloideae</taxon>
        <taxon>Gomphillus</taxon>
    </lineage>
</organism>
<dbReference type="HAMAP" id="MF_01416">
    <property type="entry name" value="ATP_synth_delta_bact"/>
    <property type="match status" value="1"/>
</dbReference>
<evidence type="ECO:0000256" key="1">
    <source>
        <dbReference type="ARBA" id="ARBA00004370"/>
    </source>
</evidence>
<dbReference type="InterPro" id="IPR020781">
    <property type="entry name" value="ATPase_OSCP/d_CS"/>
</dbReference>
<keyword evidence="6" id="KW-0406">Ion transport</keyword>
<dbReference type="GO" id="GO:0046933">
    <property type="term" value="F:proton-transporting ATP synthase activity, rotational mechanism"/>
    <property type="evidence" value="ECO:0007669"/>
    <property type="project" value="InterPro"/>
</dbReference>
<dbReference type="EMBL" id="CAJPDQ010000033">
    <property type="protein sequence ID" value="CAF9929718.1"/>
    <property type="molecule type" value="Genomic_DNA"/>
</dbReference>
<evidence type="ECO:0000256" key="5">
    <source>
        <dbReference type="ARBA" id="ARBA00022781"/>
    </source>
</evidence>
<dbReference type="AlphaFoldDB" id="A0A8H3FRW8"/>
<reference evidence="9" key="1">
    <citation type="submission" date="2021-03" db="EMBL/GenBank/DDBJ databases">
        <authorList>
            <person name="Tagirdzhanova G."/>
        </authorList>
    </citation>
    <scope>NUCLEOTIDE SEQUENCE</scope>
</reference>